<dbReference type="HOGENOM" id="CLU_009710_9_0_1"/>
<dbReference type="InterPro" id="IPR009080">
    <property type="entry name" value="tRNAsynth_Ia_anticodon-bd"/>
</dbReference>
<evidence type="ECO:0000256" key="4">
    <source>
        <dbReference type="ARBA" id="ARBA00022598"/>
    </source>
</evidence>
<dbReference type="EC" id="6.1.1.10" evidence="3"/>
<dbReference type="STRING" id="765257.A0A0C9ZF61"/>
<dbReference type="EMBL" id="KN833715">
    <property type="protein sequence ID" value="KIK24559.1"/>
    <property type="molecule type" value="Genomic_DNA"/>
</dbReference>
<dbReference type="OrthoDB" id="24670at2759"/>
<reference evidence="13 14" key="1">
    <citation type="submission" date="2014-04" db="EMBL/GenBank/DDBJ databases">
        <authorList>
            <consortium name="DOE Joint Genome Institute"/>
            <person name="Kuo A."/>
            <person name="Kohler A."/>
            <person name="Costa M.D."/>
            <person name="Nagy L.G."/>
            <person name="Floudas D."/>
            <person name="Copeland A."/>
            <person name="Barry K.W."/>
            <person name="Cichocki N."/>
            <person name="Veneault-Fourrey C."/>
            <person name="LaButti K."/>
            <person name="Lindquist E.A."/>
            <person name="Lipzen A."/>
            <person name="Lundell T."/>
            <person name="Morin E."/>
            <person name="Murat C."/>
            <person name="Sun H."/>
            <person name="Tunlid A."/>
            <person name="Henrissat B."/>
            <person name="Grigoriev I.V."/>
            <person name="Hibbett D.S."/>
            <person name="Martin F."/>
            <person name="Nordberg H.P."/>
            <person name="Cantor M.N."/>
            <person name="Hua S.X."/>
        </authorList>
    </citation>
    <scope>NUCLEOTIDE SEQUENCE [LARGE SCALE GENOMIC DNA]</scope>
    <source>
        <strain evidence="13 14">441</strain>
    </source>
</reference>
<keyword evidence="6 10" id="KW-0067">ATP-binding</keyword>
<dbReference type="SUPFAM" id="SSF47323">
    <property type="entry name" value="Anticodon-binding domain of a subclass of class I aminoacyl-tRNA synthetases"/>
    <property type="match status" value="1"/>
</dbReference>
<evidence type="ECO:0000256" key="7">
    <source>
        <dbReference type="ARBA" id="ARBA00022917"/>
    </source>
</evidence>
<dbReference type="CDD" id="cd00814">
    <property type="entry name" value="MetRS_core"/>
    <property type="match status" value="1"/>
</dbReference>
<dbReference type="InterPro" id="IPR023457">
    <property type="entry name" value="Met-tRNA_synth_2"/>
</dbReference>
<dbReference type="GO" id="GO:0005524">
    <property type="term" value="F:ATP binding"/>
    <property type="evidence" value="ECO:0007669"/>
    <property type="project" value="UniProtKB-KW"/>
</dbReference>
<dbReference type="Gene3D" id="1.10.730.10">
    <property type="entry name" value="Isoleucyl-tRNA Synthetase, Domain 1"/>
    <property type="match status" value="1"/>
</dbReference>
<dbReference type="NCBIfam" id="TIGR00398">
    <property type="entry name" value="metG"/>
    <property type="match status" value="1"/>
</dbReference>
<dbReference type="PROSITE" id="PS00178">
    <property type="entry name" value="AA_TRNA_LIGASE_I"/>
    <property type="match status" value="1"/>
</dbReference>
<gene>
    <name evidence="13" type="ORF">PISMIDRAFT_678172</name>
</gene>
<dbReference type="Gene3D" id="2.170.220.10">
    <property type="match status" value="1"/>
</dbReference>
<proteinExistence type="inferred from homology"/>
<evidence type="ECO:0000256" key="1">
    <source>
        <dbReference type="ARBA" id="ARBA00004496"/>
    </source>
</evidence>
<evidence type="ECO:0000256" key="2">
    <source>
        <dbReference type="ARBA" id="ARBA00005594"/>
    </source>
</evidence>
<dbReference type="GO" id="GO:0005737">
    <property type="term" value="C:cytoplasm"/>
    <property type="evidence" value="ECO:0007669"/>
    <property type="project" value="UniProtKB-SubCell"/>
</dbReference>
<dbReference type="PANTHER" id="PTHR43326">
    <property type="entry name" value="METHIONYL-TRNA SYNTHETASE"/>
    <property type="match status" value="1"/>
</dbReference>
<dbReference type="PANTHER" id="PTHR43326:SF1">
    <property type="entry name" value="METHIONINE--TRNA LIGASE, MITOCHONDRIAL"/>
    <property type="match status" value="1"/>
</dbReference>
<evidence type="ECO:0000256" key="6">
    <source>
        <dbReference type="ARBA" id="ARBA00022840"/>
    </source>
</evidence>
<evidence type="ECO:0000256" key="9">
    <source>
        <dbReference type="ARBA" id="ARBA00030904"/>
    </source>
</evidence>
<evidence type="ECO:0000256" key="8">
    <source>
        <dbReference type="ARBA" id="ARBA00023146"/>
    </source>
</evidence>
<keyword evidence="8 10" id="KW-0030">Aminoacyl-tRNA synthetase</keyword>
<comment type="similarity">
    <text evidence="2 10">Belongs to the class-I aminoacyl-tRNA synthetase family.</text>
</comment>
<evidence type="ECO:0000256" key="5">
    <source>
        <dbReference type="ARBA" id="ARBA00022741"/>
    </source>
</evidence>
<dbReference type="InterPro" id="IPR015413">
    <property type="entry name" value="Methionyl/Leucyl_tRNA_Synth"/>
</dbReference>
<dbReference type="InterPro" id="IPR014729">
    <property type="entry name" value="Rossmann-like_a/b/a_fold"/>
</dbReference>
<dbReference type="Gene3D" id="3.40.50.620">
    <property type="entry name" value="HUPs"/>
    <property type="match status" value="1"/>
</dbReference>
<dbReference type="GO" id="GO:0004825">
    <property type="term" value="F:methionine-tRNA ligase activity"/>
    <property type="evidence" value="ECO:0007669"/>
    <property type="project" value="UniProtKB-EC"/>
</dbReference>
<sequence>MLRCVVRLHRPRIPRLRRCNTTTSSSTTAKPFYITTPIFYPNARPHIGHLYSLVTADVIARYQRILNPTRPVVFLTGTDEHGLKIQQTALAKGVDPLEWCNTVSMEFYKLARRANVSGTVFARTTQESHKKTVGHVWRALDAQGLIYKDTYEGYYSTTDECFYPPSRISPHSTLPNTMIATETGSVVEWSRELNYKFRLSSFRDALLAHYTRAAALNTRAKEGLTVRGVHPDSHQLRIIRDLEMEPLEDLSISRPRERIGWGVSVPDDPTQTVYVWFDALLVYLSGIGYPETRNAWPPDVQVIGKDIVRFHAIYLPAILLALKLPLPTTLLAHAHWTANQQKMSKSLGNVTDPMQAMDEYGVDAVRFYLARVGGRFRDDVGWSEEQLRKHTDEIRSLLGNYFLRITSGVIRNRVSDAISAAQDKSFQRLLSHQLAEVDLSKTLDISAYAELNAPCTLEDFLPLLGNLGGVVSDCMRNLEVAESLHTIVQVLRHANTLLTNLAPWSEGQSATIALSSYVTALETLRIVGILLQPFLPGTAAKLLDALGVSETERSVAYARIGRGSVGGGDVLSVKGMKLFSMPTGK</sequence>
<evidence type="ECO:0000313" key="13">
    <source>
        <dbReference type="EMBL" id="KIK24559.1"/>
    </source>
</evidence>
<dbReference type="GO" id="GO:0006431">
    <property type="term" value="P:methionyl-tRNA aminoacylation"/>
    <property type="evidence" value="ECO:0007669"/>
    <property type="project" value="InterPro"/>
</dbReference>
<dbReference type="InterPro" id="IPR001412">
    <property type="entry name" value="aa-tRNA-synth_I_CS"/>
</dbReference>
<dbReference type="Pfam" id="PF19303">
    <property type="entry name" value="Anticodon_3"/>
    <property type="match status" value="1"/>
</dbReference>
<dbReference type="InterPro" id="IPR014758">
    <property type="entry name" value="Met-tRNA_synth"/>
</dbReference>
<dbReference type="Proteomes" id="UP000054018">
    <property type="component" value="Unassembled WGS sequence"/>
</dbReference>
<dbReference type="PRINTS" id="PR01041">
    <property type="entry name" value="TRNASYNTHMET"/>
</dbReference>
<comment type="subcellular location">
    <subcellularLocation>
        <location evidence="1">Cytoplasm</location>
    </subcellularLocation>
</comment>
<evidence type="ECO:0000259" key="12">
    <source>
        <dbReference type="Pfam" id="PF19303"/>
    </source>
</evidence>
<accession>A0A0C9ZF61</accession>
<keyword evidence="14" id="KW-1185">Reference proteome</keyword>
<keyword evidence="5 10" id="KW-0547">Nucleotide-binding</keyword>
<evidence type="ECO:0000313" key="14">
    <source>
        <dbReference type="Proteomes" id="UP000054018"/>
    </source>
</evidence>
<name>A0A0C9ZF61_9AGAM</name>
<protein>
    <recommendedName>
        <fullName evidence="3">methionine--tRNA ligase</fullName>
        <ecNumber evidence="3">6.1.1.10</ecNumber>
    </recommendedName>
    <alternativeName>
        <fullName evidence="9">Methionyl-tRNA synthetase</fullName>
    </alternativeName>
</protein>
<evidence type="ECO:0000256" key="3">
    <source>
        <dbReference type="ARBA" id="ARBA00012838"/>
    </source>
</evidence>
<feature type="domain" description="Methionyl-tRNA synthetase anticodon-binding" evidence="12">
    <location>
        <begin position="473"/>
        <end position="552"/>
    </location>
</feature>
<dbReference type="Pfam" id="PF09334">
    <property type="entry name" value="tRNA-synt_1g"/>
    <property type="match status" value="1"/>
</dbReference>
<evidence type="ECO:0000259" key="11">
    <source>
        <dbReference type="Pfam" id="PF09334"/>
    </source>
</evidence>
<organism evidence="13 14">
    <name type="scientific">Pisolithus microcarpus 441</name>
    <dbReference type="NCBI Taxonomy" id="765257"/>
    <lineage>
        <taxon>Eukaryota</taxon>
        <taxon>Fungi</taxon>
        <taxon>Dikarya</taxon>
        <taxon>Basidiomycota</taxon>
        <taxon>Agaricomycotina</taxon>
        <taxon>Agaricomycetes</taxon>
        <taxon>Agaricomycetidae</taxon>
        <taxon>Boletales</taxon>
        <taxon>Sclerodermatineae</taxon>
        <taxon>Pisolithaceae</taxon>
        <taxon>Pisolithus</taxon>
    </lineage>
</organism>
<dbReference type="InterPro" id="IPR041872">
    <property type="entry name" value="Anticodon_Met"/>
</dbReference>
<dbReference type="SUPFAM" id="SSF52374">
    <property type="entry name" value="Nucleotidylyl transferase"/>
    <property type="match status" value="1"/>
</dbReference>
<dbReference type="AlphaFoldDB" id="A0A0C9ZF61"/>
<keyword evidence="7 10" id="KW-0648">Protein biosynthesis</keyword>
<evidence type="ECO:0000256" key="10">
    <source>
        <dbReference type="RuleBase" id="RU363039"/>
    </source>
</evidence>
<keyword evidence="4 10" id="KW-0436">Ligase</keyword>
<feature type="domain" description="Methionyl/Leucyl tRNA synthetase" evidence="11">
    <location>
        <begin position="33"/>
        <end position="405"/>
    </location>
</feature>
<dbReference type="InterPro" id="IPR033911">
    <property type="entry name" value="MetRS_core"/>
</dbReference>
<reference evidence="14" key="2">
    <citation type="submission" date="2015-01" db="EMBL/GenBank/DDBJ databases">
        <title>Evolutionary Origins and Diversification of the Mycorrhizal Mutualists.</title>
        <authorList>
            <consortium name="DOE Joint Genome Institute"/>
            <consortium name="Mycorrhizal Genomics Consortium"/>
            <person name="Kohler A."/>
            <person name="Kuo A."/>
            <person name="Nagy L.G."/>
            <person name="Floudas D."/>
            <person name="Copeland A."/>
            <person name="Barry K.W."/>
            <person name="Cichocki N."/>
            <person name="Veneault-Fourrey C."/>
            <person name="LaButti K."/>
            <person name="Lindquist E.A."/>
            <person name="Lipzen A."/>
            <person name="Lundell T."/>
            <person name="Morin E."/>
            <person name="Murat C."/>
            <person name="Riley R."/>
            <person name="Ohm R."/>
            <person name="Sun H."/>
            <person name="Tunlid A."/>
            <person name="Henrissat B."/>
            <person name="Grigoriev I.V."/>
            <person name="Hibbett D.S."/>
            <person name="Martin F."/>
        </authorList>
    </citation>
    <scope>NUCLEOTIDE SEQUENCE [LARGE SCALE GENOMIC DNA]</scope>
    <source>
        <strain evidence="14">441</strain>
    </source>
</reference>